<dbReference type="AlphaFoldDB" id="A0A101HGN7"/>
<dbReference type="InterPro" id="IPR050882">
    <property type="entry name" value="Prepilin_peptidase/N-MTase"/>
</dbReference>
<name>A0A101HGN7_9BACT</name>
<keyword evidence="2" id="KW-0812">Transmembrane</keyword>
<comment type="caution">
    <text evidence="4">The sequence shown here is derived from an EMBL/GenBank/DDBJ whole genome shotgun (WGS) entry which is preliminary data.</text>
</comment>
<evidence type="ECO:0000313" key="5">
    <source>
        <dbReference type="Proteomes" id="UP000053904"/>
    </source>
</evidence>
<dbReference type="PANTHER" id="PTHR30487">
    <property type="entry name" value="TYPE 4 PREPILIN-LIKE PROTEINS LEADER PEPTIDE-PROCESSING ENZYME"/>
    <property type="match status" value="1"/>
</dbReference>
<dbReference type="Gene3D" id="1.20.120.1220">
    <property type="match status" value="1"/>
</dbReference>
<proteinExistence type="inferred from homology"/>
<organism evidence="4 5">
    <name type="scientific">candidate division WS6 bacterium 34_10</name>
    <dbReference type="NCBI Taxonomy" id="1641389"/>
    <lineage>
        <taxon>Bacteria</taxon>
        <taxon>Candidatus Dojkabacteria</taxon>
    </lineage>
</organism>
<evidence type="ECO:0000256" key="2">
    <source>
        <dbReference type="SAM" id="Phobius"/>
    </source>
</evidence>
<sequence>MNLKIFKTKCKSTEKVFVGILGVSIFFSIYSSINSTLPLLQTIIFYFILLVILYILFYISYVDFKTMKIDSWLTLGVIIFLLVINISLYFLTNPNIGLVVSARFSYIPYDNFLFALILAVPFLLIVLISKEKAMGFGDVRIAIIVGLLIGYSNSMIWIYITVFSTLLYGLLLGFKKKKKFKDIKIPFAPFMILAAVLSLLIDMYI</sequence>
<feature type="transmembrane region" description="Helical" evidence="2">
    <location>
        <begin position="71"/>
        <end position="91"/>
    </location>
</feature>
<dbReference type="GO" id="GO:0004190">
    <property type="term" value="F:aspartic-type endopeptidase activity"/>
    <property type="evidence" value="ECO:0007669"/>
    <property type="project" value="UniProtKB-EC"/>
</dbReference>
<accession>A0A101HGN7</accession>
<evidence type="ECO:0000313" key="4">
    <source>
        <dbReference type="EMBL" id="KUK76303.1"/>
    </source>
</evidence>
<evidence type="ECO:0000256" key="1">
    <source>
        <dbReference type="ARBA" id="ARBA00005801"/>
    </source>
</evidence>
<dbReference type="PANTHER" id="PTHR30487:SF0">
    <property type="entry name" value="PREPILIN LEADER PEPTIDASE_N-METHYLTRANSFERASE-RELATED"/>
    <property type="match status" value="1"/>
</dbReference>
<dbReference type="InterPro" id="IPR000045">
    <property type="entry name" value="Prepilin_IV_endopep_pep"/>
</dbReference>
<keyword evidence="2" id="KW-0472">Membrane</keyword>
<feature type="transmembrane region" description="Helical" evidence="2">
    <location>
        <begin position="111"/>
        <end position="128"/>
    </location>
</feature>
<keyword evidence="4" id="KW-0378">Hydrolase</keyword>
<feature type="transmembrane region" description="Helical" evidence="2">
    <location>
        <begin position="186"/>
        <end position="204"/>
    </location>
</feature>
<reference evidence="5" key="1">
    <citation type="journal article" date="2015" name="MBio">
        <title>Genome-Resolved Metagenomic Analysis Reveals Roles for Candidate Phyla and Other Microbial Community Members in Biogeochemical Transformations in Oil Reservoirs.</title>
        <authorList>
            <person name="Hu P."/>
            <person name="Tom L."/>
            <person name="Singh A."/>
            <person name="Thomas B.C."/>
            <person name="Baker B.J."/>
            <person name="Piceno Y.M."/>
            <person name="Andersen G.L."/>
            <person name="Banfield J.F."/>
        </authorList>
    </citation>
    <scope>NUCLEOTIDE SEQUENCE [LARGE SCALE GENOMIC DNA]</scope>
</reference>
<feature type="transmembrane region" description="Helical" evidence="2">
    <location>
        <begin position="16"/>
        <end position="33"/>
    </location>
</feature>
<dbReference type="Pfam" id="PF01478">
    <property type="entry name" value="Peptidase_A24"/>
    <property type="match status" value="1"/>
</dbReference>
<keyword evidence="2" id="KW-1133">Transmembrane helix</keyword>
<dbReference type="GO" id="GO:0006465">
    <property type="term" value="P:signal peptide processing"/>
    <property type="evidence" value="ECO:0007669"/>
    <property type="project" value="TreeGrafter"/>
</dbReference>
<dbReference type="EMBL" id="LGGO01000173">
    <property type="protein sequence ID" value="KUK76303.1"/>
    <property type="molecule type" value="Genomic_DNA"/>
</dbReference>
<gene>
    <name evidence="4" type="ORF">XD93_0998</name>
</gene>
<dbReference type="GO" id="GO:0005886">
    <property type="term" value="C:plasma membrane"/>
    <property type="evidence" value="ECO:0007669"/>
    <property type="project" value="TreeGrafter"/>
</dbReference>
<evidence type="ECO:0000259" key="3">
    <source>
        <dbReference type="Pfam" id="PF01478"/>
    </source>
</evidence>
<comment type="similarity">
    <text evidence="1">Belongs to the peptidase A24 family.</text>
</comment>
<protein>
    <submittedName>
        <fullName evidence="4">Signal peptidase, cleaves prepilin-like protein</fullName>
        <ecNumber evidence="4">3.4.23.43</ecNumber>
    </submittedName>
</protein>
<dbReference type="EC" id="3.4.23.43" evidence="4"/>
<feature type="domain" description="Prepilin type IV endopeptidase peptidase" evidence="3">
    <location>
        <begin position="50"/>
        <end position="170"/>
    </location>
</feature>
<dbReference type="Proteomes" id="UP000053904">
    <property type="component" value="Unassembled WGS sequence"/>
</dbReference>
<feature type="transmembrane region" description="Helical" evidence="2">
    <location>
        <begin position="39"/>
        <end position="59"/>
    </location>
</feature>